<dbReference type="PANTHER" id="PTHR10174:SF222">
    <property type="entry name" value="GH10083P-RELATED"/>
    <property type="match status" value="1"/>
</dbReference>
<dbReference type="PANTHER" id="PTHR10174">
    <property type="entry name" value="ALPHA-TOCOPHEROL TRANSFER PROTEIN-RELATED"/>
    <property type="match status" value="1"/>
</dbReference>
<dbReference type="InterPro" id="IPR036273">
    <property type="entry name" value="CRAL/TRIO_N_dom_sf"/>
</dbReference>
<organism evidence="1 2">
    <name type="scientific">Rhamnusium bicolor</name>
    <dbReference type="NCBI Taxonomy" id="1586634"/>
    <lineage>
        <taxon>Eukaryota</taxon>
        <taxon>Metazoa</taxon>
        <taxon>Ecdysozoa</taxon>
        <taxon>Arthropoda</taxon>
        <taxon>Hexapoda</taxon>
        <taxon>Insecta</taxon>
        <taxon>Pterygota</taxon>
        <taxon>Neoptera</taxon>
        <taxon>Endopterygota</taxon>
        <taxon>Coleoptera</taxon>
        <taxon>Polyphaga</taxon>
        <taxon>Cucujiformia</taxon>
        <taxon>Chrysomeloidea</taxon>
        <taxon>Cerambycidae</taxon>
        <taxon>Lepturinae</taxon>
        <taxon>Rhagiini</taxon>
        <taxon>Rhamnusium</taxon>
    </lineage>
</organism>
<reference evidence="1" key="1">
    <citation type="journal article" date="2023" name="Insect Mol. Biol.">
        <title>Genome sequencing provides insights into the evolution of gene families encoding plant cell wall-degrading enzymes in longhorned beetles.</title>
        <authorList>
            <person name="Shin N.R."/>
            <person name="Okamura Y."/>
            <person name="Kirsch R."/>
            <person name="Pauchet Y."/>
        </authorList>
    </citation>
    <scope>NUCLEOTIDE SEQUENCE</scope>
    <source>
        <strain evidence="1">RBIC_L_NR</strain>
    </source>
</reference>
<dbReference type="GO" id="GO:0016020">
    <property type="term" value="C:membrane"/>
    <property type="evidence" value="ECO:0007669"/>
    <property type="project" value="TreeGrafter"/>
</dbReference>
<sequence length="204" mass="23703">MSTEKLLINDRQKVRDAFGKSEKDVLADIEIVRNWLKNQPHLPEITSMILVVLFLSLPGDILIESFLITNKFSIERTKQKLDMYYTIRSFIPEMYENKNPSLPHMQETFNIVYNFPLPKLTKDLYRVIVLKTFGEPEAFDVDNFLAHQMNIAEIRLQEDVALGDVYLIDYENLKMGHVVKTTPMHMRRAATVLEVSFAPAVKQL</sequence>
<name>A0AAV8X2I1_9CUCU</name>
<dbReference type="EMBL" id="JANEYF010004006">
    <property type="protein sequence ID" value="KAJ8932600.1"/>
    <property type="molecule type" value="Genomic_DNA"/>
</dbReference>
<accession>A0AAV8X2I1</accession>
<dbReference type="InterPro" id="IPR036865">
    <property type="entry name" value="CRAL-TRIO_dom_sf"/>
</dbReference>
<comment type="caution">
    <text evidence="1">The sequence shown here is derived from an EMBL/GenBank/DDBJ whole genome shotgun (WGS) entry which is preliminary data.</text>
</comment>
<proteinExistence type="predicted"/>
<protein>
    <submittedName>
        <fullName evidence="1">Uncharacterized protein</fullName>
    </submittedName>
</protein>
<gene>
    <name evidence="1" type="ORF">NQ314_014566</name>
</gene>
<dbReference type="Proteomes" id="UP001162156">
    <property type="component" value="Unassembled WGS sequence"/>
</dbReference>
<keyword evidence="2" id="KW-1185">Reference proteome</keyword>
<evidence type="ECO:0000313" key="2">
    <source>
        <dbReference type="Proteomes" id="UP001162156"/>
    </source>
</evidence>
<dbReference type="AlphaFoldDB" id="A0AAV8X2I1"/>
<dbReference type="Gene3D" id="3.40.525.10">
    <property type="entry name" value="CRAL-TRIO lipid binding domain"/>
    <property type="match status" value="1"/>
</dbReference>
<dbReference type="GO" id="GO:1902936">
    <property type="term" value="F:phosphatidylinositol bisphosphate binding"/>
    <property type="evidence" value="ECO:0007669"/>
    <property type="project" value="TreeGrafter"/>
</dbReference>
<dbReference type="SUPFAM" id="SSF46938">
    <property type="entry name" value="CRAL/TRIO N-terminal domain"/>
    <property type="match status" value="1"/>
</dbReference>
<evidence type="ECO:0000313" key="1">
    <source>
        <dbReference type="EMBL" id="KAJ8932600.1"/>
    </source>
</evidence>